<keyword evidence="3" id="KW-1185">Reference proteome</keyword>
<dbReference type="InterPro" id="IPR038732">
    <property type="entry name" value="HpyO/CreE_NAD-binding"/>
</dbReference>
<accession>A0ABV3DUA6</accession>
<dbReference type="InterPro" id="IPR036188">
    <property type="entry name" value="FAD/NAD-bd_sf"/>
</dbReference>
<feature type="domain" description="FAD-dependent urate hydroxylase HpyO/Asp monooxygenase CreE-like FAD/NAD(P)-binding" evidence="1">
    <location>
        <begin position="10"/>
        <end position="192"/>
    </location>
</feature>
<dbReference type="PANTHER" id="PTHR40254">
    <property type="entry name" value="BLR0577 PROTEIN"/>
    <property type="match status" value="1"/>
</dbReference>
<comment type="caution">
    <text evidence="2">The sequence shown here is derived from an EMBL/GenBank/DDBJ whole genome shotgun (WGS) entry which is preliminary data.</text>
</comment>
<evidence type="ECO:0000259" key="1">
    <source>
        <dbReference type="Pfam" id="PF13454"/>
    </source>
</evidence>
<dbReference type="Proteomes" id="UP001551482">
    <property type="component" value="Unassembled WGS sequence"/>
</dbReference>
<reference evidence="2 3" key="1">
    <citation type="submission" date="2024-06" db="EMBL/GenBank/DDBJ databases">
        <title>The Natural Products Discovery Center: Release of the First 8490 Sequenced Strains for Exploring Actinobacteria Biosynthetic Diversity.</title>
        <authorList>
            <person name="Kalkreuter E."/>
            <person name="Kautsar S.A."/>
            <person name="Yang D."/>
            <person name="Bader C.D."/>
            <person name="Teijaro C.N."/>
            <person name="Fluegel L."/>
            <person name="Davis C.M."/>
            <person name="Simpson J.R."/>
            <person name="Lauterbach L."/>
            <person name="Steele A.D."/>
            <person name="Gui C."/>
            <person name="Meng S."/>
            <person name="Li G."/>
            <person name="Viehrig K."/>
            <person name="Ye F."/>
            <person name="Su P."/>
            <person name="Kiefer A.F."/>
            <person name="Nichols A."/>
            <person name="Cepeda A.J."/>
            <person name="Yan W."/>
            <person name="Fan B."/>
            <person name="Jiang Y."/>
            <person name="Adhikari A."/>
            <person name="Zheng C.-J."/>
            <person name="Schuster L."/>
            <person name="Cowan T.M."/>
            <person name="Smanski M.J."/>
            <person name="Chevrette M.G."/>
            <person name="De Carvalho L.P.S."/>
            <person name="Shen B."/>
        </authorList>
    </citation>
    <scope>NUCLEOTIDE SEQUENCE [LARGE SCALE GENOMIC DNA]</scope>
    <source>
        <strain evidence="2 3">NPDC048946</strain>
    </source>
</reference>
<dbReference type="RefSeq" id="WP_358363329.1">
    <property type="nucleotide sequence ID" value="NZ_JBEZFP010000167.1"/>
</dbReference>
<dbReference type="InterPro" id="IPR052189">
    <property type="entry name" value="L-asp_N-monooxygenase_NS-form"/>
</dbReference>
<dbReference type="SUPFAM" id="SSF51905">
    <property type="entry name" value="FAD/NAD(P)-binding domain"/>
    <property type="match status" value="1"/>
</dbReference>
<dbReference type="Pfam" id="PF13454">
    <property type="entry name" value="NAD_binding_9"/>
    <property type="match status" value="1"/>
</dbReference>
<dbReference type="PANTHER" id="PTHR40254:SF1">
    <property type="entry name" value="BLR0577 PROTEIN"/>
    <property type="match status" value="1"/>
</dbReference>
<organism evidence="2 3">
    <name type="scientific">Streptodolium elevatio</name>
    <dbReference type="NCBI Taxonomy" id="3157996"/>
    <lineage>
        <taxon>Bacteria</taxon>
        <taxon>Bacillati</taxon>
        <taxon>Actinomycetota</taxon>
        <taxon>Actinomycetes</taxon>
        <taxon>Kitasatosporales</taxon>
        <taxon>Streptomycetaceae</taxon>
        <taxon>Streptodolium</taxon>
    </lineage>
</organism>
<protein>
    <submittedName>
        <fullName evidence="2">FAD/NAD(P)-binding protein</fullName>
    </submittedName>
</protein>
<gene>
    <name evidence="2" type="ORF">AB0C36_38160</name>
</gene>
<name>A0ABV3DUA6_9ACTN</name>
<sequence length="640" mass="68591">MAHPRPFSVAVIGAGPGGTSLIERLVANAAELLPRHPLHLHVVDPHPPGAGRVWRREQSPLLWANSLASDITLFTDEAATCEGPIAPGPSLWEWGRDRAAEIREGRTQPALAPYADELSRLTPVSFPSRPLLSAYLAWVFRATAASAPPNVRIIVHRDRAVDLTDGPFGRQQLELAGGTGIVADAVVLAQGHLDHEPDPSERELVGYARENGLTYLPRGYAADQDLGVLAPGEPVIVRGLGLAFVDLMVRVSSGRGGRFGRGAEGVPTYHPSGNEPVLYVGSRRGVPYRAKTGYELTGDRHVPRFLAVETFDDRPGPRALEWHRDIRPALDREMLWAYYQRLFTAHRDRTTADWADVAEPLAEALADGDHAPLVNATVPAPDDRLDLGLLDRPLAGRRFADATELQEALLTHMAADLARRSDPRFSADLAVIHALLAAYGVIARLLAAGRISDSAQLHELPKFHNYFSYIASGPPGPRLAEMAALAEAGVIRFLGPDTAVAARDGAFVAHSPAVPGVVRARALVEARLPEPALARTLDPLLRRLYARGAVSEELLAGAPTGKVRTEAGTHRLVDSDGIVHNARFATGHGVAGGVAVGGFARPRFDAPTFRVNDSLARDVLRGLAASAPTPVAAPTERLTA</sequence>
<evidence type="ECO:0000313" key="3">
    <source>
        <dbReference type="Proteomes" id="UP001551482"/>
    </source>
</evidence>
<evidence type="ECO:0000313" key="2">
    <source>
        <dbReference type="EMBL" id="MEU8139310.1"/>
    </source>
</evidence>
<dbReference type="EMBL" id="JBEZFP010000167">
    <property type="protein sequence ID" value="MEU8139310.1"/>
    <property type="molecule type" value="Genomic_DNA"/>
</dbReference>
<proteinExistence type="predicted"/>